<accession>A0AAD8IR70</accession>
<organism evidence="6 7">
    <name type="scientific">Heracleum sosnowskyi</name>
    <dbReference type="NCBI Taxonomy" id="360622"/>
    <lineage>
        <taxon>Eukaryota</taxon>
        <taxon>Viridiplantae</taxon>
        <taxon>Streptophyta</taxon>
        <taxon>Embryophyta</taxon>
        <taxon>Tracheophyta</taxon>
        <taxon>Spermatophyta</taxon>
        <taxon>Magnoliopsida</taxon>
        <taxon>eudicotyledons</taxon>
        <taxon>Gunneridae</taxon>
        <taxon>Pentapetalae</taxon>
        <taxon>asterids</taxon>
        <taxon>campanulids</taxon>
        <taxon>Apiales</taxon>
        <taxon>Apiaceae</taxon>
        <taxon>Apioideae</taxon>
        <taxon>apioid superclade</taxon>
        <taxon>Tordylieae</taxon>
        <taxon>Tordyliinae</taxon>
        <taxon>Heracleum</taxon>
    </lineage>
</organism>
<protein>
    <submittedName>
        <fullName evidence="6">SBP (S-ribonuclease binding protein) family protein</fullName>
    </submittedName>
</protein>
<evidence type="ECO:0000259" key="5">
    <source>
        <dbReference type="PROSITE" id="PS50089"/>
    </source>
</evidence>
<keyword evidence="3" id="KW-0862">Zinc</keyword>
<dbReference type="PROSITE" id="PS50089">
    <property type="entry name" value="ZF_RING_2"/>
    <property type="match status" value="1"/>
</dbReference>
<dbReference type="FunFam" id="3.30.40.10:FF:000239">
    <property type="entry name" value="probable BOI-related E3 ubiquitin-protein ligase 2"/>
    <property type="match status" value="1"/>
</dbReference>
<dbReference type="GO" id="GO:0008270">
    <property type="term" value="F:zinc ion binding"/>
    <property type="evidence" value="ECO:0007669"/>
    <property type="project" value="UniProtKB-KW"/>
</dbReference>
<dbReference type="Proteomes" id="UP001237642">
    <property type="component" value="Unassembled WGS sequence"/>
</dbReference>
<dbReference type="InterPro" id="IPR001841">
    <property type="entry name" value="Znf_RING"/>
</dbReference>
<dbReference type="Gene3D" id="3.30.40.10">
    <property type="entry name" value="Zinc/RING finger domain, C3HC4 (zinc finger)"/>
    <property type="match status" value="1"/>
</dbReference>
<dbReference type="PANTHER" id="PTHR42647:SF71">
    <property type="entry name" value="E3 UBIQUITIN-PROTEIN LIGASE BOI"/>
    <property type="match status" value="1"/>
</dbReference>
<evidence type="ECO:0000256" key="3">
    <source>
        <dbReference type="ARBA" id="ARBA00022833"/>
    </source>
</evidence>
<comment type="caution">
    <text evidence="6">The sequence shown here is derived from an EMBL/GenBank/DDBJ whole genome shotgun (WGS) entry which is preliminary data.</text>
</comment>
<dbReference type="AlphaFoldDB" id="A0AAD8IR70"/>
<dbReference type="EMBL" id="JAUIZM010000004">
    <property type="protein sequence ID" value="KAK1388555.1"/>
    <property type="molecule type" value="Genomic_DNA"/>
</dbReference>
<keyword evidence="2 4" id="KW-0863">Zinc-finger</keyword>
<evidence type="ECO:0000256" key="4">
    <source>
        <dbReference type="PROSITE-ProRule" id="PRU00175"/>
    </source>
</evidence>
<sequence length="263" mass="29581">MAVEAQLFSENMGLSHNIYPQDLVFSSGMGIDDNGFPVFQDYSNQAYKLLPPISTTTINTQSAAGLSSSPSSSTGLLLSSMEFFQSLATELEKQRTEIDSYLQIQNEKLRMVLQEETRQNGIVLQRYASKLMSFIKQKENDLAVANMRTMQLQQILLRSNMESKAWKSKALENESSVMNLTNKLNQVKEKILLSQNSVQDEESYCGSSSMTKRNNCKVCNAHSTCVIFFPCRHLCCCKACEAHLVFCPLCQTVKQESMEIFLG</sequence>
<keyword evidence="7" id="KW-1185">Reference proteome</keyword>
<reference evidence="6" key="2">
    <citation type="submission" date="2023-05" db="EMBL/GenBank/DDBJ databases">
        <authorList>
            <person name="Schelkunov M.I."/>
        </authorList>
    </citation>
    <scope>NUCLEOTIDE SEQUENCE</scope>
    <source>
        <strain evidence="6">Hsosn_3</strain>
        <tissue evidence="6">Leaf</tissue>
    </source>
</reference>
<dbReference type="Pfam" id="PF13920">
    <property type="entry name" value="zf-C3HC4_3"/>
    <property type="match status" value="1"/>
</dbReference>
<dbReference type="GO" id="GO:0004842">
    <property type="term" value="F:ubiquitin-protein transferase activity"/>
    <property type="evidence" value="ECO:0007669"/>
    <property type="project" value="TreeGrafter"/>
</dbReference>
<dbReference type="InterPro" id="IPR013083">
    <property type="entry name" value="Znf_RING/FYVE/PHD"/>
</dbReference>
<dbReference type="PANTHER" id="PTHR42647">
    <property type="entry name" value="SBP (S-RIBONUCLEASE BINDING PROTEIN) FAMILY PROTEIN"/>
    <property type="match status" value="1"/>
</dbReference>
<evidence type="ECO:0000313" key="6">
    <source>
        <dbReference type="EMBL" id="KAK1388555.1"/>
    </source>
</evidence>
<name>A0AAD8IR70_9APIA</name>
<evidence type="ECO:0000313" key="7">
    <source>
        <dbReference type="Proteomes" id="UP001237642"/>
    </source>
</evidence>
<evidence type="ECO:0000256" key="1">
    <source>
        <dbReference type="ARBA" id="ARBA00022723"/>
    </source>
</evidence>
<gene>
    <name evidence="6" type="ORF">POM88_016733</name>
</gene>
<proteinExistence type="predicted"/>
<reference evidence="6" key="1">
    <citation type="submission" date="2023-02" db="EMBL/GenBank/DDBJ databases">
        <title>Genome of toxic invasive species Heracleum sosnowskyi carries increased number of genes despite the absence of recent whole-genome duplications.</title>
        <authorList>
            <person name="Schelkunov M."/>
            <person name="Shtratnikova V."/>
            <person name="Makarenko M."/>
            <person name="Klepikova A."/>
            <person name="Omelchenko D."/>
            <person name="Novikova G."/>
            <person name="Obukhova E."/>
            <person name="Bogdanov V."/>
            <person name="Penin A."/>
            <person name="Logacheva M."/>
        </authorList>
    </citation>
    <scope>NUCLEOTIDE SEQUENCE</scope>
    <source>
        <strain evidence="6">Hsosn_3</strain>
        <tissue evidence="6">Leaf</tissue>
    </source>
</reference>
<evidence type="ECO:0000256" key="2">
    <source>
        <dbReference type="ARBA" id="ARBA00022771"/>
    </source>
</evidence>
<keyword evidence="1" id="KW-0479">Metal-binding</keyword>
<feature type="domain" description="RING-type" evidence="5">
    <location>
        <begin position="216"/>
        <end position="251"/>
    </location>
</feature>